<evidence type="ECO:0000313" key="1">
    <source>
        <dbReference type="EMBL" id="MBX62698.1"/>
    </source>
</evidence>
<organism evidence="1">
    <name type="scientific">Rhizophora mucronata</name>
    <name type="common">Asiatic mangrove</name>
    <dbReference type="NCBI Taxonomy" id="61149"/>
    <lineage>
        <taxon>Eukaryota</taxon>
        <taxon>Viridiplantae</taxon>
        <taxon>Streptophyta</taxon>
        <taxon>Embryophyta</taxon>
        <taxon>Tracheophyta</taxon>
        <taxon>Spermatophyta</taxon>
        <taxon>Magnoliopsida</taxon>
        <taxon>eudicotyledons</taxon>
        <taxon>Gunneridae</taxon>
        <taxon>Pentapetalae</taxon>
        <taxon>rosids</taxon>
        <taxon>fabids</taxon>
        <taxon>Malpighiales</taxon>
        <taxon>Rhizophoraceae</taxon>
        <taxon>Rhizophora</taxon>
    </lineage>
</organism>
<dbReference type="AlphaFoldDB" id="A0A2P2Q6T5"/>
<name>A0A2P2Q6T5_RHIMU</name>
<sequence length="33" mass="3336">MASAVGELSRSSPDSDVVARVAGSDGLIIFART</sequence>
<proteinExistence type="predicted"/>
<accession>A0A2P2Q6T5</accession>
<dbReference type="EMBL" id="GGEC01082214">
    <property type="protein sequence ID" value="MBX62698.1"/>
    <property type="molecule type" value="Transcribed_RNA"/>
</dbReference>
<protein>
    <submittedName>
        <fullName evidence="1">Uncharacterized protein</fullName>
    </submittedName>
</protein>
<reference evidence="1" key="1">
    <citation type="submission" date="2018-02" db="EMBL/GenBank/DDBJ databases">
        <title>Rhizophora mucronata_Transcriptome.</title>
        <authorList>
            <person name="Meera S.P."/>
            <person name="Sreeshan A."/>
            <person name="Augustine A."/>
        </authorList>
    </citation>
    <scope>NUCLEOTIDE SEQUENCE</scope>
    <source>
        <tissue evidence="1">Leaf</tissue>
    </source>
</reference>